<organism evidence="1 2">
    <name type="scientific">Microseira wollei NIES-4236</name>
    <dbReference type="NCBI Taxonomy" id="2530354"/>
    <lineage>
        <taxon>Bacteria</taxon>
        <taxon>Bacillati</taxon>
        <taxon>Cyanobacteriota</taxon>
        <taxon>Cyanophyceae</taxon>
        <taxon>Oscillatoriophycideae</taxon>
        <taxon>Aerosakkonematales</taxon>
        <taxon>Aerosakkonemataceae</taxon>
        <taxon>Microseira</taxon>
    </lineage>
</organism>
<protein>
    <submittedName>
        <fullName evidence="1">Uncharacterized protein</fullName>
    </submittedName>
</protein>
<sequence>MKGFFQGYGDIDLVRCLLVPLDLLWQASSSIISVFFNEPLQARHSAEKEKTENISGLTYDEKRNPVSTWISRFQTNDFS</sequence>
<dbReference type="Proteomes" id="UP001050975">
    <property type="component" value="Unassembled WGS sequence"/>
</dbReference>
<dbReference type="AlphaFoldDB" id="A0AAV3XA09"/>
<evidence type="ECO:0000313" key="1">
    <source>
        <dbReference type="EMBL" id="GET39003.1"/>
    </source>
</evidence>
<keyword evidence="2" id="KW-1185">Reference proteome</keyword>
<accession>A0AAV3XA09</accession>
<proteinExistence type="predicted"/>
<dbReference type="EMBL" id="BLAY01000056">
    <property type="protein sequence ID" value="GET39003.1"/>
    <property type="molecule type" value="Genomic_DNA"/>
</dbReference>
<name>A0AAV3XA09_9CYAN</name>
<gene>
    <name evidence="1" type="ORF">MiSe_37630</name>
</gene>
<evidence type="ECO:0000313" key="2">
    <source>
        <dbReference type="Proteomes" id="UP001050975"/>
    </source>
</evidence>
<reference evidence="1" key="1">
    <citation type="submission" date="2019-10" db="EMBL/GenBank/DDBJ databases">
        <title>Draft genome sequece of Microseira wollei NIES-4236.</title>
        <authorList>
            <person name="Yamaguchi H."/>
            <person name="Suzuki S."/>
            <person name="Kawachi M."/>
        </authorList>
    </citation>
    <scope>NUCLEOTIDE SEQUENCE</scope>
    <source>
        <strain evidence="1">NIES-4236</strain>
    </source>
</reference>
<comment type="caution">
    <text evidence="1">The sequence shown here is derived from an EMBL/GenBank/DDBJ whole genome shotgun (WGS) entry which is preliminary data.</text>
</comment>